<gene>
    <name evidence="2" type="ORF">DGYR_LOCUS8098</name>
</gene>
<dbReference type="EMBL" id="CAJFCJ010000011">
    <property type="protein sequence ID" value="CAD5119922.1"/>
    <property type="molecule type" value="Genomic_DNA"/>
</dbReference>
<comment type="caution">
    <text evidence="2">The sequence shown here is derived from an EMBL/GenBank/DDBJ whole genome shotgun (WGS) entry which is preliminary data.</text>
</comment>
<organism evidence="2 3">
    <name type="scientific">Dimorphilus gyrociliatus</name>
    <dbReference type="NCBI Taxonomy" id="2664684"/>
    <lineage>
        <taxon>Eukaryota</taxon>
        <taxon>Metazoa</taxon>
        <taxon>Spiralia</taxon>
        <taxon>Lophotrochozoa</taxon>
        <taxon>Annelida</taxon>
        <taxon>Polychaeta</taxon>
        <taxon>Polychaeta incertae sedis</taxon>
        <taxon>Dinophilidae</taxon>
        <taxon>Dimorphilus</taxon>
    </lineage>
</organism>
<proteinExistence type="predicted"/>
<keyword evidence="1" id="KW-0812">Transmembrane</keyword>
<dbReference type="PANTHER" id="PTHR31134">
    <property type="entry name" value="TRANSMEMBRANE PROTEIN 128"/>
    <property type="match status" value="1"/>
</dbReference>
<keyword evidence="3" id="KW-1185">Reference proteome</keyword>
<name>A0A7I8VUD7_9ANNE</name>
<sequence>MADCLVKDQDLRNRAQTKIAETLTAPLLPKINEQDDHKGLEKTKEKSLSFSNIIWLVCSILVFYLTDFASTCLYNPEVDRFYFNIAIFLFGVMISIAIFLIVWVTYIQKRTSDQWEKLHPYAIPTATACATIGSLWFVHKSLK</sequence>
<feature type="transmembrane region" description="Helical" evidence="1">
    <location>
        <begin position="53"/>
        <end position="74"/>
    </location>
</feature>
<reference evidence="2 3" key="1">
    <citation type="submission" date="2020-08" db="EMBL/GenBank/DDBJ databases">
        <authorList>
            <person name="Hejnol A."/>
        </authorList>
    </citation>
    <scope>NUCLEOTIDE SEQUENCE [LARGE SCALE GENOMIC DNA]</scope>
</reference>
<evidence type="ECO:0000313" key="3">
    <source>
        <dbReference type="Proteomes" id="UP000549394"/>
    </source>
</evidence>
<feature type="transmembrane region" description="Helical" evidence="1">
    <location>
        <begin position="118"/>
        <end position="138"/>
    </location>
</feature>
<evidence type="ECO:0000256" key="1">
    <source>
        <dbReference type="SAM" id="Phobius"/>
    </source>
</evidence>
<dbReference type="OrthoDB" id="58903at2759"/>
<keyword evidence="1" id="KW-0472">Membrane</keyword>
<dbReference type="AlphaFoldDB" id="A0A7I8VUD7"/>
<dbReference type="Proteomes" id="UP000549394">
    <property type="component" value="Unassembled WGS sequence"/>
</dbReference>
<keyword evidence="1" id="KW-1133">Transmembrane helix</keyword>
<feature type="transmembrane region" description="Helical" evidence="1">
    <location>
        <begin position="81"/>
        <end position="106"/>
    </location>
</feature>
<dbReference type="PANTHER" id="PTHR31134:SF1">
    <property type="entry name" value="TRANSMEMBRANE PROTEIN 128"/>
    <property type="match status" value="1"/>
</dbReference>
<dbReference type="Pfam" id="PF20479">
    <property type="entry name" value="TMEM128"/>
    <property type="match status" value="1"/>
</dbReference>
<accession>A0A7I8VUD7</accession>
<evidence type="ECO:0000313" key="2">
    <source>
        <dbReference type="EMBL" id="CAD5119922.1"/>
    </source>
</evidence>
<dbReference type="InterPro" id="IPR033579">
    <property type="entry name" value="TMEM128"/>
</dbReference>
<protein>
    <submittedName>
        <fullName evidence="2">DgyrCDS8501</fullName>
    </submittedName>
</protein>